<dbReference type="PIRSF" id="PIRSF000904">
    <property type="entry name" value="FBPtase_SBPase"/>
    <property type="match status" value="1"/>
</dbReference>
<dbReference type="GO" id="GO:0006002">
    <property type="term" value="P:fructose 6-phosphate metabolic process"/>
    <property type="evidence" value="ECO:0007669"/>
    <property type="project" value="TreeGrafter"/>
</dbReference>
<comment type="subunit">
    <text evidence="12">Homotetramer.</text>
</comment>
<dbReference type="EMBL" id="LACI01001273">
    <property type="protein sequence ID" value="KJU84828.1"/>
    <property type="molecule type" value="Genomic_DNA"/>
</dbReference>
<dbReference type="Pfam" id="PF18913">
    <property type="entry name" value="FBPase_C"/>
    <property type="match status" value="1"/>
</dbReference>
<feature type="binding site" evidence="12">
    <location>
        <position position="262"/>
    </location>
    <ligand>
        <name>substrate</name>
    </ligand>
</feature>
<dbReference type="InterPro" id="IPR000146">
    <property type="entry name" value="FBPase_class-1"/>
</dbReference>
<evidence type="ECO:0000256" key="3">
    <source>
        <dbReference type="ARBA" id="ARBA00010941"/>
    </source>
</evidence>
<name>A0A0F3GW02_9BACT</name>
<dbReference type="PRINTS" id="PR00115">
    <property type="entry name" value="F16BPHPHTASE"/>
</dbReference>
<keyword evidence="7 12" id="KW-0378">Hydrolase</keyword>
<keyword evidence="8 12" id="KW-0460">Magnesium</keyword>
<comment type="caution">
    <text evidence="12">Lacks conserved residue(s) required for the propagation of feature annotation.</text>
</comment>
<feature type="domain" description="Fructose-1-6-bisphosphatase class 1 C-terminal" evidence="15">
    <location>
        <begin position="195"/>
        <end position="317"/>
    </location>
</feature>
<dbReference type="GO" id="GO:0042132">
    <property type="term" value="F:fructose 1,6-bisphosphate 1-phosphatase activity"/>
    <property type="evidence" value="ECO:0007669"/>
    <property type="project" value="UniProtKB-UniRule"/>
</dbReference>
<comment type="subcellular location">
    <subcellularLocation>
        <location evidence="12">Cytoplasm</location>
    </subcellularLocation>
</comment>
<dbReference type="InterPro" id="IPR044015">
    <property type="entry name" value="FBPase_C_dom"/>
</dbReference>
<comment type="caution">
    <text evidence="16">The sequence shown here is derived from an EMBL/GenBank/DDBJ whole genome shotgun (WGS) entry which is preliminary data.</text>
</comment>
<dbReference type="NCBIfam" id="NF006778">
    <property type="entry name" value="PRK09293.1-1"/>
    <property type="match status" value="1"/>
</dbReference>
<dbReference type="GO" id="GO:0005986">
    <property type="term" value="P:sucrose biosynthetic process"/>
    <property type="evidence" value="ECO:0007669"/>
    <property type="project" value="TreeGrafter"/>
</dbReference>
<dbReference type="GO" id="GO:0000287">
    <property type="term" value="F:magnesium ion binding"/>
    <property type="evidence" value="ECO:0007669"/>
    <property type="project" value="UniProtKB-UniRule"/>
</dbReference>
<dbReference type="Gene3D" id="3.30.540.10">
    <property type="entry name" value="Fructose-1,6-Bisphosphatase, subunit A, domain 1"/>
    <property type="match status" value="1"/>
</dbReference>
<dbReference type="PANTHER" id="PTHR11556:SF35">
    <property type="entry name" value="SEDOHEPTULOSE-1,7-BISPHOSPHATASE, CHLOROPLASTIC"/>
    <property type="match status" value="1"/>
</dbReference>
<evidence type="ECO:0000256" key="5">
    <source>
        <dbReference type="ARBA" id="ARBA00022490"/>
    </source>
</evidence>
<accession>A0A0F3GW02</accession>
<dbReference type="EC" id="3.1.3.11" evidence="4 12"/>
<dbReference type="CDD" id="cd00354">
    <property type="entry name" value="FBPase"/>
    <property type="match status" value="1"/>
</dbReference>
<comment type="similarity">
    <text evidence="3 12 13">Belongs to the FBPase class 1 family.</text>
</comment>
<feature type="binding site" evidence="12">
    <location>
        <position position="114"/>
    </location>
    <ligand>
        <name>Mg(2+)</name>
        <dbReference type="ChEBI" id="CHEBI:18420"/>
        <label>1</label>
    </ligand>
</feature>
<comment type="pathway">
    <text evidence="2">Carbohydrate biosynthesis; Calvin cycle.</text>
</comment>
<evidence type="ECO:0000256" key="8">
    <source>
        <dbReference type="ARBA" id="ARBA00022842"/>
    </source>
</evidence>
<dbReference type="PROSITE" id="PS00124">
    <property type="entry name" value="FBPASE"/>
    <property type="match status" value="1"/>
</dbReference>
<dbReference type="GO" id="GO:0006094">
    <property type="term" value="P:gluconeogenesis"/>
    <property type="evidence" value="ECO:0007669"/>
    <property type="project" value="UniProtKB-UniRule"/>
</dbReference>
<dbReference type="FunFam" id="3.40.190.80:FF:000001">
    <property type="entry name" value="Fructose-1,6-bisphosphatase class 1"/>
    <property type="match status" value="1"/>
</dbReference>
<evidence type="ECO:0000256" key="2">
    <source>
        <dbReference type="ARBA" id="ARBA00005215"/>
    </source>
</evidence>
<evidence type="ECO:0000259" key="14">
    <source>
        <dbReference type="Pfam" id="PF00316"/>
    </source>
</evidence>
<sequence>MIQIGMDLNRFILEEERKYPSATGSLSIALMSIETATKIIAAHTRMAGLADIFGKADKINVQGEDVQRLDEFSNAVLVRVLSDSGQFYAIASEEMDDPIYPEKGIDAKYIVAFDPLDGSTNIEVGINVGTIFSIYKRITGTMHDFIQGGCRQVAAGYVMYGSSCIFVYTTGSEVNGFTLDPSNGLFLLSHPKLRIPQKGKTYSVNESNSRGWPQKTRDYFDSLKEEGYTARFIGTMVGDVHRTLLKGGVFAYPADTKSKKGKLRLLYEVFPMSMIVRMAGGLATDGESTICDVKPTEIHQRTPVFLGSQYEIEKLINM</sequence>
<reference evidence="16 17" key="1">
    <citation type="submission" date="2015-02" db="EMBL/GenBank/DDBJ databases">
        <title>Single-cell genomics of uncultivated deep-branching MTB reveals a conserved set of magnetosome genes.</title>
        <authorList>
            <person name="Kolinko S."/>
            <person name="Richter M."/>
            <person name="Glockner F.O."/>
            <person name="Brachmann A."/>
            <person name="Schuler D."/>
        </authorList>
    </citation>
    <scope>NUCLEOTIDE SEQUENCE [LARGE SCALE GENOMIC DNA]</scope>
    <source>
        <strain evidence="16">TM-1</strain>
    </source>
</reference>
<comment type="cofactor">
    <cofactor evidence="12">
        <name>Mg(2+)</name>
        <dbReference type="ChEBI" id="CHEBI:18420"/>
    </cofactor>
    <text evidence="12">Binds 2 magnesium ions per subunit.</text>
</comment>
<feature type="binding site" evidence="12">
    <location>
        <position position="93"/>
    </location>
    <ligand>
        <name>Mg(2+)</name>
        <dbReference type="ChEBI" id="CHEBI:18420"/>
        <label>1</label>
    </ligand>
</feature>
<keyword evidence="5 12" id="KW-0963">Cytoplasm</keyword>
<comment type="catalytic activity">
    <reaction evidence="1 12">
        <text>beta-D-fructose 1,6-bisphosphate + H2O = beta-D-fructose 6-phosphate + phosphate</text>
        <dbReference type="Rhea" id="RHEA:11064"/>
        <dbReference type="ChEBI" id="CHEBI:15377"/>
        <dbReference type="ChEBI" id="CHEBI:32966"/>
        <dbReference type="ChEBI" id="CHEBI:43474"/>
        <dbReference type="ChEBI" id="CHEBI:57634"/>
        <dbReference type="EC" id="3.1.3.11"/>
    </reaction>
</comment>
<feature type="binding site" evidence="12">
    <location>
        <position position="268"/>
    </location>
    <ligand>
        <name>Mg(2+)</name>
        <dbReference type="ChEBI" id="CHEBI:18420"/>
        <label>2</label>
    </ligand>
</feature>
<evidence type="ECO:0000256" key="12">
    <source>
        <dbReference type="HAMAP-Rule" id="MF_01855"/>
    </source>
</evidence>
<feature type="binding site" evidence="12">
    <location>
        <position position="116"/>
    </location>
    <ligand>
        <name>Mg(2+)</name>
        <dbReference type="ChEBI" id="CHEBI:18420"/>
        <label>1</label>
    </ligand>
</feature>
<evidence type="ECO:0000256" key="4">
    <source>
        <dbReference type="ARBA" id="ARBA00013093"/>
    </source>
</evidence>
<protein>
    <recommendedName>
        <fullName evidence="10 12">Fructose-1,6-bisphosphatase class 1</fullName>
        <shortName evidence="12">FBPase class 1</shortName>
        <ecNumber evidence="4 12">3.1.3.11</ecNumber>
    </recommendedName>
    <alternativeName>
        <fullName evidence="11 12">D-fructose-1,6-bisphosphate 1-phosphohydrolase class 1</fullName>
    </alternativeName>
</protein>
<keyword evidence="17" id="KW-1185">Reference proteome</keyword>
<evidence type="ECO:0000256" key="1">
    <source>
        <dbReference type="ARBA" id="ARBA00001273"/>
    </source>
</evidence>
<organism evidence="16 17">
    <name type="scientific">Candidatus Magnetobacterium bavaricum</name>
    <dbReference type="NCBI Taxonomy" id="29290"/>
    <lineage>
        <taxon>Bacteria</taxon>
        <taxon>Pseudomonadati</taxon>
        <taxon>Nitrospirota</taxon>
        <taxon>Thermodesulfovibrionia</taxon>
        <taxon>Thermodesulfovibrionales</taxon>
        <taxon>Candidatus Magnetobacteriaceae</taxon>
        <taxon>Candidatus Magnetobacterium</taxon>
    </lineage>
</organism>
<evidence type="ECO:0000256" key="13">
    <source>
        <dbReference type="RuleBase" id="RU000508"/>
    </source>
</evidence>
<evidence type="ECO:0000313" key="16">
    <source>
        <dbReference type="EMBL" id="KJU84828.1"/>
    </source>
</evidence>
<feature type="binding site" evidence="12">
    <location>
        <position position="117"/>
    </location>
    <ligand>
        <name>Mg(2+)</name>
        <dbReference type="ChEBI" id="CHEBI:18420"/>
        <label>2</label>
    </ligand>
</feature>
<evidence type="ECO:0000256" key="9">
    <source>
        <dbReference type="ARBA" id="ARBA00023277"/>
    </source>
</evidence>
<feature type="binding site" evidence="12">
    <location>
        <position position="114"/>
    </location>
    <ligand>
        <name>Mg(2+)</name>
        <dbReference type="ChEBI" id="CHEBI:18420"/>
        <label>2</label>
    </ligand>
</feature>
<evidence type="ECO:0000256" key="6">
    <source>
        <dbReference type="ARBA" id="ARBA00022723"/>
    </source>
</evidence>
<evidence type="ECO:0000256" key="11">
    <source>
        <dbReference type="ARBA" id="ARBA00081210"/>
    </source>
</evidence>
<dbReference type="GO" id="GO:0005737">
    <property type="term" value="C:cytoplasm"/>
    <property type="evidence" value="ECO:0007669"/>
    <property type="project" value="UniProtKB-SubCell"/>
</dbReference>
<dbReference type="InterPro" id="IPR033391">
    <property type="entry name" value="FBPase_N"/>
</dbReference>
<dbReference type="GO" id="GO:0006000">
    <property type="term" value="P:fructose metabolic process"/>
    <property type="evidence" value="ECO:0007669"/>
    <property type="project" value="TreeGrafter"/>
</dbReference>
<dbReference type="Gene3D" id="3.40.190.80">
    <property type="match status" value="1"/>
</dbReference>
<dbReference type="Proteomes" id="UP000033423">
    <property type="component" value="Unassembled WGS sequence"/>
</dbReference>
<proteinExistence type="inferred from homology"/>
<dbReference type="HAMAP" id="MF_01855">
    <property type="entry name" value="FBPase_class1"/>
    <property type="match status" value="1"/>
</dbReference>
<feature type="binding site" evidence="12">
    <location>
        <position position="205"/>
    </location>
    <ligand>
        <name>substrate</name>
    </ligand>
</feature>
<evidence type="ECO:0000313" key="17">
    <source>
        <dbReference type="Proteomes" id="UP000033423"/>
    </source>
</evidence>
<evidence type="ECO:0000259" key="15">
    <source>
        <dbReference type="Pfam" id="PF18913"/>
    </source>
</evidence>
<dbReference type="InterPro" id="IPR028343">
    <property type="entry name" value="FBPtase"/>
</dbReference>
<dbReference type="PANTHER" id="PTHR11556">
    <property type="entry name" value="FRUCTOSE-1,6-BISPHOSPHATASE-RELATED"/>
    <property type="match status" value="1"/>
</dbReference>
<evidence type="ECO:0000256" key="10">
    <source>
        <dbReference type="ARBA" id="ARBA00072069"/>
    </source>
</evidence>
<gene>
    <name evidence="12" type="primary">fbp</name>
    <name evidence="16" type="ORF">MBAV_002978</name>
</gene>
<keyword evidence="9 12" id="KW-0119">Carbohydrate metabolism</keyword>
<dbReference type="FunFam" id="3.30.540.10:FF:000002">
    <property type="entry name" value="Fructose-1,6-bisphosphatase class 1"/>
    <property type="match status" value="1"/>
</dbReference>
<feature type="domain" description="Fructose-1-6-bisphosphatase class I N-terminal" evidence="14">
    <location>
        <begin position="8"/>
        <end position="191"/>
    </location>
</feature>
<dbReference type="SUPFAM" id="SSF56655">
    <property type="entry name" value="Carbohydrate phosphatase"/>
    <property type="match status" value="1"/>
</dbReference>
<evidence type="ECO:0000256" key="7">
    <source>
        <dbReference type="ARBA" id="ARBA00022801"/>
    </source>
</evidence>
<dbReference type="PIRSF" id="PIRSF500210">
    <property type="entry name" value="FBPtase"/>
    <property type="match status" value="1"/>
</dbReference>
<keyword evidence="6 12" id="KW-0479">Metal-binding</keyword>
<dbReference type="InterPro" id="IPR020548">
    <property type="entry name" value="Fructose_bisphosphatase_AS"/>
</dbReference>
<dbReference type="GO" id="GO:0030388">
    <property type="term" value="P:fructose 1,6-bisphosphate metabolic process"/>
    <property type="evidence" value="ECO:0007669"/>
    <property type="project" value="TreeGrafter"/>
</dbReference>
<dbReference type="Pfam" id="PF00316">
    <property type="entry name" value="FBPase"/>
    <property type="match status" value="1"/>
</dbReference>
<dbReference type="PATRIC" id="fig|29290.4.peg.3934"/>
<dbReference type="AlphaFoldDB" id="A0A0F3GW02"/>